<organism evidence="3 5">
    <name type="scientific">Trichinella murrelli</name>
    <dbReference type="NCBI Taxonomy" id="144512"/>
    <lineage>
        <taxon>Eukaryota</taxon>
        <taxon>Metazoa</taxon>
        <taxon>Ecdysozoa</taxon>
        <taxon>Nematoda</taxon>
        <taxon>Enoplea</taxon>
        <taxon>Dorylaimia</taxon>
        <taxon>Trichinellida</taxon>
        <taxon>Trichinellidae</taxon>
        <taxon>Trichinella</taxon>
    </lineage>
</organism>
<accession>A0A0V0SUR4</accession>
<dbReference type="Proteomes" id="UP000055048">
    <property type="component" value="Unassembled WGS sequence"/>
</dbReference>
<evidence type="ECO:0000313" key="2">
    <source>
        <dbReference type="EMBL" id="KRX30427.1"/>
    </source>
</evidence>
<dbReference type="EMBL" id="JYDJ01002329">
    <property type="protein sequence ID" value="KRX30624.1"/>
    <property type="molecule type" value="Genomic_DNA"/>
</dbReference>
<reference evidence="3 5" key="1">
    <citation type="submission" date="2015-01" db="EMBL/GenBank/DDBJ databases">
        <title>Evolution of Trichinella species and genotypes.</title>
        <authorList>
            <person name="Korhonen P.K."/>
            <person name="Edoardo P."/>
            <person name="Giuseppe L.R."/>
            <person name="Gasser R.B."/>
        </authorList>
    </citation>
    <scope>NUCLEOTIDE SEQUENCE [LARGE SCALE GENOMIC DNA]</scope>
    <source>
        <strain evidence="3">ISS417</strain>
    </source>
</reference>
<evidence type="ECO:0000313" key="5">
    <source>
        <dbReference type="Proteomes" id="UP000055048"/>
    </source>
</evidence>
<dbReference type="AlphaFoldDB" id="A0A0V0SUR4"/>
<gene>
    <name evidence="2" type="ORF">T05_14633</name>
    <name evidence="3" type="ORF">T05_1589</name>
    <name evidence="4" type="ORF">T05_174</name>
    <name evidence="1" type="ORF">T05_8006</name>
</gene>
<dbReference type="EMBL" id="JYDJ01001546">
    <property type="protein sequence ID" value="KRX31822.1"/>
    <property type="molecule type" value="Genomic_DNA"/>
</dbReference>
<comment type="caution">
    <text evidence="3">The sequence shown here is derived from an EMBL/GenBank/DDBJ whole genome shotgun (WGS) entry which is preliminary data.</text>
</comment>
<evidence type="ECO:0000313" key="4">
    <source>
        <dbReference type="EMBL" id="KRX31822.1"/>
    </source>
</evidence>
<keyword evidence="5" id="KW-1185">Reference proteome</keyword>
<evidence type="ECO:0000313" key="3">
    <source>
        <dbReference type="EMBL" id="KRX30624.1"/>
    </source>
</evidence>
<dbReference type="EMBL" id="JYDJ01002471">
    <property type="protein sequence ID" value="KRX30427.1"/>
    <property type="molecule type" value="Genomic_DNA"/>
</dbReference>
<sequence length="33" mass="3619">MRSVYMFGKAPIKFSPQTEGINLRPSVDGSSAF</sequence>
<dbReference type="EMBL" id="JYDJ01002474">
    <property type="protein sequence ID" value="KRX30424.1"/>
    <property type="molecule type" value="Genomic_DNA"/>
</dbReference>
<protein>
    <submittedName>
        <fullName evidence="3">Uncharacterized protein</fullName>
    </submittedName>
</protein>
<proteinExistence type="predicted"/>
<name>A0A0V0SUR4_9BILA</name>
<dbReference type="OrthoDB" id="5927499at2759"/>
<evidence type="ECO:0000313" key="1">
    <source>
        <dbReference type="EMBL" id="KRX30424.1"/>
    </source>
</evidence>